<dbReference type="InterPro" id="IPR011989">
    <property type="entry name" value="ARM-like"/>
</dbReference>
<gene>
    <name evidence="3" type="ORF">Fot_09976</name>
</gene>
<feature type="compositionally biased region" description="Pro residues" evidence="1">
    <location>
        <begin position="88"/>
        <end position="118"/>
    </location>
</feature>
<dbReference type="Gene3D" id="1.25.10.10">
    <property type="entry name" value="Leucine-rich Repeat Variant"/>
    <property type="match status" value="1"/>
</dbReference>
<proteinExistence type="predicted"/>
<dbReference type="InterPro" id="IPR058678">
    <property type="entry name" value="ARM_PUB"/>
</dbReference>
<evidence type="ECO:0000313" key="4">
    <source>
        <dbReference type="Proteomes" id="UP001604277"/>
    </source>
</evidence>
<keyword evidence="4" id="KW-1185">Reference proteome</keyword>
<dbReference type="AlphaFoldDB" id="A0ABD1WFI3"/>
<dbReference type="InterPro" id="IPR016024">
    <property type="entry name" value="ARM-type_fold"/>
</dbReference>
<organism evidence="3 4">
    <name type="scientific">Forsythia ovata</name>
    <dbReference type="NCBI Taxonomy" id="205694"/>
    <lineage>
        <taxon>Eukaryota</taxon>
        <taxon>Viridiplantae</taxon>
        <taxon>Streptophyta</taxon>
        <taxon>Embryophyta</taxon>
        <taxon>Tracheophyta</taxon>
        <taxon>Spermatophyta</taxon>
        <taxon>Magnoliopsida</taxon>
        <taxon>eudicotyledons</taxon>
        <taxon>Gunneridae</taxon>
        <taxon>Pentapetalae</taxon>
        <taxon>asterids</taxon>
        <taxon>lamiids</taxon>
        <taxon>Lamiales</taxon>
        <taxon>Oleaceae</taxon>
        <taxon>Forsythieae</taxon>
        <taxon>Forsythia</taxon>
    </lineage>
</organism>
<feature type="region of interest" description="Disordered" evidence="1">
    <location>
        <begin position="83"/>
        <end position="163"/>
    </location>
</feature>
<comment type="caution">
    <text evidence="3">The sequence shown here is derived from an EMBL/GenBank/DDBJ whole genome shotgun (WGS) entry which is preliminary data.</text>
</comment>
<evidence type="ECO:0000256" key="1">
    <source>
        <dbReference type="SAM" id="MobiDB-lite"/>
    </source>
</evidence>
<dbReference type="Pfam" id="PF25598">
    <property type="entry name" value="ARM_PUB"/>
    <property type="match status" value="1"/>
</dbReference>
<sequence length="406" mass="43433">MAKRLLPTLNRVLVEKLVPLSKTTAGILLLEKSSKIVFLENIAFTVCVSVRFSAMKTHHPKLKSTPRPLFSCAFFRHCTQTALSPTTSTPPPLPLSNSDAPPPPPQQESPPTQQPPSQPESSSSSSSNTSQSFTQWRFPLPISPVSHHLHSQPQGDPQAVPLKGSTLDKTIRNAQNSARPPPPPPLPLSNDKLEELFHVAELQFSTGSNPDRVKAMYMLERSLVPNPRATVEGGDTVACPAAVMTCVVACLKERVAPKPASKVLLALCLAEVNRSVAVNAGAVGVVVEALADFENAVAERALAALELLCTVEEGAVEVRTHALAVPMMVQVMGKMEGRAKEYAISVLAVIYGGADEGDGLAPPEEVARAVMLALHGDCSARGRRKGTQLLKTLQSNGRLELTEGER</sequence>
<evidence type="ECO:0000313" key="3">
    <source>
        <dbReference type="EMBL" id="KAL2548446.1"/>
    </source>
</evidence>
<feature type="compositionally biased region" description="Low complexity" evidence="1">
    <location>
        <begin position="119"/>
        <end position="132"/>
    </location>
</feature>
<dbReference type="SUPFAM" id="SSF48371">
    <property type="entry name" value="ARM repeat"/>
    <property type="match status" value="1"/>
</dbReference>
<evidence type="ECO:0000259" key="2">
    <source>
        <dbReference type="Pfam" id="PF25598"/>
    </source>
</evidence>
<feature type="domain" description="U-box" evidence="2">
    <location>
        <begin position="245"/>
        <end position="396"/>
    </location>
</feature>
<name>A0ABD1WFI3_9LAMI</name>
<dbReference type="PANTHER" id="PTHR47873">
    <property type="entry name" value="ARM REPEAT SUPERFAMILY PROTEIN"/>
    <property type="match status" value="1"/>
</dbReference>
<dbReference type="EMBL" id="JBFOLJ010000003">
    <property type="protein sequence ID" value="KAL2548446.1"/>
    <property type="molecule type" value="Genomic_DNA"/>
</dbReference>
<accession>A0ABD1WFI3</accession>
<dbReference type="Proteomes" id="UP001604277">
    <property type="component" value="Unassembled WGS sequence"/>
</dbReference>
<reference evidence="4" key="1">
    <citation type="submission" date="2024-07" db="EMBL/GenBank/DDBJ databases">
        <title>Two chromosome-level genome assemblies of Korean endemic species Abeliophyllum distichum and Forsythia ovata (Oleaceae).</title>
        <authorList>
            <person name="Jang H."/>
        </authorList>
    </citation>
    <scope>NUCLEOTIDE SEQUENCE [LARGE SCALE GENOMIC DNA]</scope>
</reference>
<dbReference type="PANTHER" id="PTHR47873:SF1">
    <property type="entry name" value="ARM REPEAT SUPERFAMILY PROTEIN"/>
    <property type="match status" value="1"/>
</dbReference>
<protein>
    <submittedName>
        <fullName evidence="3">ARM repeat superfamily protein</fullName>
    </submittedName>
</protein>